<protein>
    <submittedName>
        <fullName evidence="1">Uncharacterized protein</fullName>
    </submittedName>
</protein>
<dbReference type="Proteomes" id="UP001642484">
    <property type="component" value="Unassembled WGS sequence"/>
</dbReference>
<organism evidence="1 2">
    <name type="scientific">Durusdinium trenchii</name>
    <dbReference type="NCBI Taxonomy" id="1381693"/>
    <lineage>
        <taxon>Eukaryota</taxon>
        <taxon>Sar</taxon>
        <taxon>Alveolata</taxon>
        <taxon>Dinophyceae</taxon>
        <taxon>Suessiales</taxon>
        <taxon>Symbiodiniaceae</taxon>
        <taxon>Durusdinium</taxon>
    </lineage>
</organism>
<gene>
    <name evidence="1" type="ORF">CCMP2556_LOCUS12944</name>
</gene>
<keyword evidence="2" id="KW-1185">Reference proteome</keyword>
<name>A0ABP0JTP1_9DINO</name>
<feature type="non-terminal residue" evidence="1">
    <location>
        <position position="1"/>
    </location>
</feature>
<evidence type="ECO:0000313" key="2">
    <source>
        <dbReference type="Proteomes" id="UP001642484"/>
    </source>
</evidence>
<evidence type="ECO:0000313" key="1">
    <source>
        <dbReference type="EMBL" id="CAK9017616.1"/>
    </source>
</evidence>
<proteinExistence type="predicted"/>
<accession>A0ABP0JTP1</accession>
<sequence>PFVCHICSGPQTYFREEMFQPDPHATTLTVKMSKKMTYQELLVILDDCCTLAVPELPQAYDFVHLPWKKLAVVNFVSPKICTRCSWILLLMSHEEGCPVVGLKQADHQGFVENLALCQARARESVHYPEPMVFAGHGLPFSMELRVKPIKTQTGRNVLLAMERGRAKYKKMPETDLPILRDGQIFHF</sequence>
<dbReference type="EMBL" id="CAXAMN010006446">
    <property type="protein sequence ID" value="CAK9017616.1"/>
    <property type="molecule type" value="Genomic_DNA"/>
</dbReference>
<comment type="caution">
    <text evidence="1">The sequence shown here is derived from an EMBL/GenBank/DDBJ whole genome shotgun (WGS) entry which is preliminary data.</text>
</comment>
<reference evidence="1 2" key="1">
    <citation type="submission" date="2024-02" db="EMBL/GenBank/DDBJ databases">
        <authorList>
            <person name="Chen Y."/>
            <person name="Shah S."/>
            <person name="Dougan E. K."/>
            <person name="Thang M."/>
            <person name="Chan C."/>
        </authorList>
    </citation>
    <scope>NUCLEOTIDE SEQUENCE [LARGE SCALE GENOMIC DNA]</scope>
</reference>